<dbReference type="Proteomes" id="UP000061489">
    <property type="component" value="Chromosome"/>
</dbReference>
<accession>W5YLT8</accession>
<gene>
    <name evidence="1" type="ORF">AU14_04325</name>
</gene>
<reference evidence="1 2" key="1">
    <citation type="journal article" date="2014" name="Genome Announc.">
        <title>Draft Genome Sequences of Marinobacter similis A3d10T and Marinobacter salarius R9SW1T.</title>
        <authorList>
            <person name="Ivanova E.P."/>
            <person name="Ng H.J."/>
            <person name="Webb H.K."/>
            <person name="Feng G."/>
            <person name="Oshima K."/>
            <person name="Hattori M."/>
            <person name="Ohkuma M."/>
            <person name="Sergeev A.F."/>
            <person name="Mikhailov V.V."/>
            <person name="Crawford R.J."/>
            <person name="Sawabe T."/>
        </authorList>
    </citation>
    <scope>NUCLEOTIDE SEQUENCE [LARGE SCALE GENOMIC DNA]</scope>
    <source>
        <strain evidence="1 2">A3d10</strain>
    </source>
</reference>
<dbReference type="HOGENOM" id="CLU_041904_0_0_6"/>
<dbReference type="STRING" id="1420916.AU14_04325"/>
<dbReference type="AlphaFoldDB" id="W5YLT8"/>
<protein>
    <submittedName>
        <fullName evidence="1">Uncharacterized protein</fullName>
    </submittedName>
</protein>
<sequence>MLASFELSELSLDQRRDWLARAHVKALQAWRYELQGGPSQAPQWLVGLKKCAGLAIAALAENDARWGQLARVSQVPDSYSTGAQIAGLYPLVAPIVDWRARVTMGALAERFDHYSPRGKWQSYRLQLPELELPDTAGGWTRDSLGIPVFEAQVFDDLFRHHAPAWRIDTLDRNDQPGRPGRGTDGELRFHLEPVVFTQLAFSYVHGIIQPQLVYLIWFAARSAESWPDIYAGALDGLVWRVTLDDQGRALVYDSIHPCGCYHQWLLVKDGLRPRPSVNLSNEHLWVLGELPENSGAPVLSLSAGDHQLVGIQFAEDVEEPLAREVGLAYRMEPLDSLRGRSWAGGRLYGLDGLIAGTERLERFLLWPTGVVSAGAMRQWGHHAVSFVGRRHFNDPDLLDQYFRLLR</sequence>
<proteinExistence type="predicted"/>
<name>W5YLT8_9GAMM</name>
<keyword evidence="2" id="KW-1185">Reference proteome</keyword>
<dbReference type="KEGG" id="msx:AU14_04325"/>
<dbReference type="RefSeq" id="WP_041339150.1">
    <property type="nucleotide sequence ID" value="NZ_CP007151.1"/>
</dbReference>
<evidence type="ECO:0000313" key="1">
    <source>
        <dbReference type="EMBL" id="AHI30000.1"/>
    </source>
</evidence>
<dbReference type="EMBL" id="CP007151">
    <property type="protein sequence ID" value="AHI30000.1"/>
    <property type="molecule type" value="Genomic_DNA"/>
</dbReference>
<evidence type="ECO:0000313" key="2">
    <source>
        <dbReference type="Proteomes" id="UP000061489"/>
    </source>
</evidence>
<dbReference type="OrthoDB" id="5405204at2"/>
<organism evidence="1 2">
    <name type="scientific">Marinobacter similis</name>
    <dbReference type="NCBI Taxonomy" id="1420916"/>
    <lineage>
        <taxon>Bacteria</taxon>
        <taxon>Pseudomonadati</taxon>
        <taxon>Pseudomonadota</taxon>
        <taxon>Gammaproteobacteria</taxon>
        <taxon>Pseudomonadales</taxon>
        <taxon>Marinobacteraceae</taxon>
        <taxon>Marinobacter</taxon>
    </lineage>
</organism>